<dbReference type="Gene3D" id="3.30.980.20">
    <property type="entry name" value="Putative mannosyl-3-phosphoglycerate phosphatase, domain 2"/>
    <property type="match status" value="1"/>
</dbReference>
<dbReference type="Gene3D" id="3.40.50.1000">
    <property type="entry name" value="HAD superfamily/HAD-like"/>
    <property type="match status" value="1"/>
</dbReference>
<dbReference type="Proteomes" id="UP000294546">
    <property type="component" value="Unassembled WGS sequence"/>
</dbReference>
<evidence type="ECO:0000313" key="5">
    <source>
        <dbReference type="Proteomes" id="UP000294546"/>
    </source>
</evidence>
<evidence type="ECO:0000256" key="3">
    <source>
        <dbReference type="ARBA" id="ARBA00022842"/>
    </source>
</evidence>
<organism evidence="4 5">
    <name type="scientific">Marinobacterium mangrovicola</name>
    <dbReference type="NCBI Taxonomy" id="1476959"/>
    <lineage>
        <taxon>Bacteria</taxon>
        <taxon>Pseudomonadati</taxon>
        <taxon>Pseudomonadota</taxon>
        <taxon>Gammaproteobacteria</taxon>
        <taxon>Oceanospirillales</taxon>
        <taxon>Oceanospirillaceae</taxon>
        <taxon>Marinobacterium</taxon>
    </lineage>
</organism>
<dbReference type="GO" id="GO:0050531">
    <property type="term" value="F:mannosyl-3-phosphoglycerate phosphatase activity"/>
    <property type="evidence" value="ECO:0007669"/>
    <property type="project" value="InterPro"/>
</dbReference>
<dbReference type="AlphaFoldDB" id="A0A4R1G4T6"/>
<dbReference type="InterPro" id="IPR036412">
    <property type="entry name" value="HAD-like_sf"/>
</dbReference>
<proteinExistence type="predicted"/>
<evidence type="ECO:0000256" key="1">
    <source>
        <dbReference type="ARBA" id="ARBA00022723"/>
    </source>
</evidence>
<dbReference type="NCBIfam" id="TIGR01484">
    <property type="entry name" value="HAD-SF-IIB"/>
    <property type="match status" value="1"/>
</dbReference>
<keyword evidence="3" id="KW-0460">Magnesium</keyword>
<keyword evidence="1" id="KW-0479">Metal-binding</keyword>
<dbReference type="SFLD" id="SFLDG01140">
    <property type="entry name" value="C2.B:_Phosphomannomutase_and_P"/>
    <property type="match status" value="1"/>
</dbReference>
<protein>
    <submittedName>
        <fullName evidence="4">Mannosyl-3-phosphoglycerate phosphatase</fullName>
    </submittedName>
</protein>
<keyword evidence="2" id="KW-0378">Hydrolase</keyword>
<dbReference type="SUPFAM" id="SSF56784">
    <property type="entry name" value="HAD-like"/>
    <property type="match status" value="1"/>
</dbReference>
<dbReference type="SFLD" id="SFLDS00003">
    <property type="entry name" value="Haloacid_Dehalogenase"/>
    <property type="match status" value="1"/>
</dbReference>
<dbReference type="GO" id="GO:0051479">
    <property type="term" value="P:mannosylglycerate biosynthetic process"/>
    <property type="evidence" value="ECO:0007669"/>
    <property type="project" value="InterPro"/>
</dbReference>
<dbReference type="PANTHER" id="PTHR10000:SF8">
    <property type="entry name" value="HAD SUPERFAMILY HYDROLASE-LIKE, TYPE 3"/>
    <property type="match status" value="1"/>
</dbReference>
<dbReference type="Pfam" id="PF08282">
    <property type="entry name" value="Hydrolase_3"/>
    <property type="match status" value="2"/>
</dbReference>
<sequence length="315" mass="34754">MFFVLTGTKIALFFGQQTVRRPAASLNSAAGENPMTDITQIPTPLPLLILTDMDGTLLDHDTYSFADALPALERCRAAAIPVVPNTSKTRTELIALRDRLENTDPFIIENGSAICIPDQQIHLHGEETSYDEGFVELPLGVPIEEVHKILAPLRTRFKFETFSDWTLDQLVANTGLPREEAESACLRRYSEALLWKDSDKKKEEFIELLKQQGLHALQGGRFLSVLGAEADKGAALERLKQLYRPVLGDTPTVIALGDSHNDEAMLNAADIAVIIANPKARPPQVEGPEVIYSKATGPAGWNEVIQTLLDRFDVE</sequence>
<name>A0A4R1G4T6_9GAMM</name>
<comment type="caution">
    <text evidence="4">The sequence shown here is derived from an EMBL/GenBank/DDBJ whole genome shotgun (WGS) entry which is preliminary data.</text>
</comment>
<reference evidence="4 5" key="1">
    <citation type="submission" date="2019-03" db="EMBL/GenBank/DDBJ databases">
        <title>Genomic Encyclopedia of Archaeal and Bacterial Type Strains, Phase II (KMG-II): from individual species to whole genera.</title>
        <authorList>
            <person name="Goeker M."/>
        </authorList>
    </citation>
    <scope>NUCLEOTIDE SEQUENCE [LARGE SCALE GENOMIC DNA]</scope>
    <source>
        <strain evidence="4 5">DSM 27697</strain>
    </source>
</reference>
<evidence type="ECO:0000256" key="2">
    <source>
        <dbReference type="ARBA" id="ARBA00022801"/>
    </source>
</evidence>
<dbReference type="InterPro" id="IPR006379">
    <property type="entry name" value="HAD-SF_hydro_IIB"/>
</dbReference>
<dbReference type="NCBIfam" id="TIGR01486">
    <property type="entry name" value="HAD-SF-IIB-MPGP"/>
    <property type="match status" value="1"/>
</dbReference>
<dbReference type="GO" id="GO:0005829">
    <property type="term" value="C:cytosol"/>
    <property type="evidence" value="ECO:0007669"/>
    <property type="project" value="TreeGrafter"/>
</dbReference>
<dbReference type="PANTHER" id="PTHR10000">
    <property type="entry name" value="PHOSPHOSERINE PHOSPHATASE"/>
    <property type="match status" value="1"/>
</dbReference>
<dbReference type="GO" id="GO:0000287">
    <property type="term" value="F:magnesium ion binding"/>
    <property type="evidence" value="ECO:0007669"/>
    <property type="project" value="TreeGrafter"/>
</dbReference>
<keyword evidence="5" id="KW-1185">Reference proteome</keyword>
<accession>A0A4R1G4T6</accession>
<dbReference type="EMBL" id="SMFU01000014">
    <property type="protein sequence ID" value="TCK02714.1"/>
    <property type="molecule type" value="Genomic_DNA"/>
</dbReference>
<evidence type="ECO:0000313" key="4">
    <source>
        <dbReference type="EMBL" id="TCK02714.1"/>
    </source>
</evidence>
<dbReference type="SFLD" id="SFLDG01142">
    <property type="entry name" value="C2.B.2:_Mannosyl-3-phosphoglyc"/>
    <property type="match status" value="1"/>
</dbReference>
<dbReference type="InterPro" id="IPR006381">
    <property type="entry name" value="HAD-SF-IIB-MPGP"/>
</dbReference>
<dbReference type="InterPro" id="IPR023214">
    <property type="entry name" value="HAD_sf"/>
</dbReference>
<gene>
    <name evidence="4" type="ORF">CLV83_4411</name>
</gene>